<gene>
    <name evidence="5" type="ORF">BKA16_001601</name>
</gene>
<dbReference type="Gene3D" id="2.40.100.10">
    <property type="entry name" value="Cyclophilin-like"/>
    <property type="match status" value="1"/>
</dbReference>
<dbReference type="SUPFAM" id="SSF50891">
    <property type="entry name" value="Cyclophilin-like"/>
    <property type="match status" value="1"/>
</dbReference>
<keyword evidence="3" id="KW-0067">ATP-binding</keyword>
<evidence type="ECO:0000259" key="4">
    <source>
        <dbReference type="SMART" id="SM00796"/>
    </source>
</evidence>
<sequence length="226" mass="23156">MREYPAGDDGLLLDFSGRDDPPRTAARVADALRAAAAAGSLSVADVIAAAETVLVEALPGTGINELGVRRAVHDVLASDDRGASDDASSTAPIVVSTVYDGPDLTDAATAAGCSTDELVRAHTAVLWRVQFMGFAPGFGYLVPDVTSDIIDIRTLAAIGRHDQSRPAVPAGSVAVAAGYSAVYPRESPGGWQLLGRTALQMWNSAANPPALLAAGTAVRFVDGEAS</sequence>
<name>A0A840F123_9ACTN</name>
<organism evidence="5 6">
    <name type="scientific">Gordonia humi</name>
    <dbReference type="NCBI Taxonomy" id="686429"/>
    <lineage>
        <taxon>Bacteria</taxon>
        <taxon>Bacillati</taxon>
        <taxon>Actinomycetota</taxon>
        <taxon>Actinomycetes</taxon>
        <taxon>Mycobacteriales</taxon>
        <taxon>Gordoniaceae</taxon>
        <taxon>Gordonia</taxon>
    </lineage>
</organism>
<proteinExistence type="predicted"/>
<dbReference type="AlphaFoldDB" id="A0A840F123"/>
<dbReference type="InterPro" id="IPR029000">
    <property type="entry name" value="Cyclophilin-like_dom_sf"/>
</dbReference>
<reference evidence="5 6" key="1">
    <citation type="submission" date="2020-08" db="EMBL/GenBank/DDBJ databases">
        <title>Sequencing the genomes of 1000 actinobacteria strains.</title>
        <authorList>
            <person name="Klenk H.-P."/>
        </authorList>
    </citation>
    <scope>NUCLEOTIDE SEQUENCE [LARGE SCALE GENOMIC DNA]</scope>
    <source>
        <strain evidence="5 6">DSM 45298</strain>
    </source>
</reference>
<evidence type="ECO:0000256" key="3">
    <source>
        <dbReference type="ARBA" id="ARBA00022840"/>
    </source>
</evidence>
<dbReference type="Gene3D" id="3.30.1360.40">
    <property type="match status" value="1"/>
</dbReference>
<dbReference type="InterPro" id="IPR010016">
    <property type="entry name" value="PxpB"/>
</dbReference>
<keyword evidence="1" id="KW-0547">Nucleotide-binding</keyword>
<dbReference type="PANTHER" id="PTHR34698">
    <property type="entry name" value="5-OXOPROLINASE SUBUNIT B"/>
    <property type="match status" value="1"/>
</dbReference>
<keyword evidence="2" id="KW-0378">Hydrolase</keyword>
<evidence type="ECO:0000313" key="6">
    <source>
        <dbReference type="Proteomes" id="UP000551501"/>
    </source>
</evidence>
<comment type="caution">
    <text evidence="5">The sequence shown here is derived from an EMBL/GenBank/DDBJ whole genome shotgun (WGS) entry which is preliminary data.</text>
</comment>
<dbReference type="Pfam" id="PF02682">
    <property type="entry name" value="CT_C_D"/>
    <property type="match status" value="1"/>
</dbReference>
<dbReference type="GO" id="GO:0005524">
    <property type="term" value="F:ATP binding"/>
    <property type="evidence" value="ECO:0007669"/>
    <property type="project" value="UniProtKB-KW"/>
</dbReference>
<dbReference type="EMBL" id="JACIFP010000001">
    <property type="protein sequence ID" value="MBB4135049.1"/>
    <property type="molecule type" value="Genomic_DNA"/>
</dbReference>
<protein>
    <submittedName>
        <fullName evidence="5">KipI family sensor histidine kinase inhibitor</fullName>
    </submittedName>
</protein>
<dbReference type="PANTHER" id="PTHR34698:SF2">
    <property type="entry name" value="5-OXOPROLINASE SUBUNIT B"/>
    <property type="match status" value="1"/>
</dbReference>
<feature type="domain" description="Carboxyltransferase" evidence="4">
    <location>
        <begin position="1"/>
        <end position="212"/>
    </location>
</feature>
<evidence type="ECO:0000256" key="2">
    <source>
        <dbReference type="ARBA" id="ARBA00022801"/>
    </source>
</evidence>
<keyword evidence="6" id="KW-1185">Reference proteome</keyword>
<dbReference type="Proteomes" id="UP000551501">
    <property type="component" value="Unassembled WGS sequence"/>
</dbReference>
<evidence type="ECO:0000313" key="5">
    <source>
        <dbReference type="EMBL" id="MBB4135049.1"/>
    </source>
</evidence>
<dbReference type="SMART" id="SM00796">
    <property type="entry name" value="AHS1"/>
    <property type="match status" value="1"/>
</dbReference>
<accession>A0A840F123</accession>
<dbReference type="InterPro" id="IPR003833">
    <property type="entry name" value="CT_C_D"/>
</dbReference>
<evidence type="ECO:0000256" key="1">
    <source>
        <dbReference type="ARBA" id="ARBA00022741"/>
    </source>
</evidence>
<dbReference type="GO" id="GO:0016787">
    <property type="term" value="F:hydrolase activity"/>
    <property type="evidence" value="ECO:0007669"/>
    <property type="project" value="UniProtKB-KW"/>
</dbReference>
<dbReference type="RefSeq" id="WP_183370151.1">
    <property type="nucleotide sequence ID" value="NZ_BAABHL010000050.1"/>
</dbReference>